<dbReference type="GO" id="GO:0004067">
    <property type="term" value="F:asparaginase activity"/>
    <property type="evidence" value="ECO:0007669"/>
    <property type="project" value="UniProtKB-UniRule"/>
</dbReference>
<protein>
    <submittedName>
        <fullName evidence="7">L-asparaginase/GlutRNAGln amidotransferase subunit D</fullName>
    </submittedName>
</protein>
<sequence>MQVGEPTKAARVVVLGMGGTIAGRAERAGDNVGYDAGAVPVEDLAAGLPVLQGRNVSFEQVAQINSKDMRLADLQRLVDRARVHLADPSVQGIVVTHGTDTIEETAYLLQTLLAPAKPLVLTCAMRPATAVSPDGPQNLSDAVAVATEPGARGVVVVCAGRVHGPHEVAKQHPYRTDPFDSGDAGVIAQVEEGRVRRFRDWPVAARRTGRVEAFLRASAMPRVVWLSSHADAQAWPVRALLAASPEQRVQGIVVSGTGNASLHTELDAALREAEAAGVRVVIANRNGAPPVPYPQQPFADIDGLSPPKARWALTLDLLEA</sequence>
<comment type="similarity">
    <text evidence="1">Belongs to the asparaginase 1 family.</text>
</comment>
<dbReference type="InterPro" id="IPR027474">
    <property type="entry name" value="L-asparaginase_N"/>
</dbReference>
<evidence type="ECO:0000256" key="3">
    <source>
        <dbReference type="PIRSR" id="PIRSR001220-1"/>
    </source>
</evidence>
<dbReference type="SFLD" id="SFLDS00057">
    <property type="entry name" value="Glutaminase/Asparaginase"/>
    <property type="match status" value="1"/>
</dbReference>
<dbReference type="Gene3D" id="3.40.50.40">
    <property type="match status" value="1"/>
</dbReference>
<dbReference type="PIRSF" id="PIRSF001220">
    <property type="entry name" value="L-ASNase_gatD"/>
    <property type="match status" value="1"/>
</dbReference>
<dbReference type="PANTHER" id="PTHR11707:SF28">
    <property type="entry name" value="60 KDA LYSOPHOSPHOLIPASE"/>
    <property type="match status" value="1"/>
</dbReference>
<dbReference type="InterPro" id="IPR006034">
    <property type="entry name" value="Asparaginase/glutaminase-like"/>
</dbReference>
<evidence type="ECO:0000313" key="7">
    <source>
        <dbReference type="EMBL" id="CDN86673.1"/>
    </source>
</evidence>
<dbReference type="PROSITE" id="PS00917">
    <property type="entry name" value="ASN_GLN_ASE_2"/>
    <property type="match status" value="1"/>
</dbReference>
<accession>A0A1L1PF76</accession>
<keyword evidence="7" id="KW-0808">Transferase</keyword>
<proteinExistence type="inferred from homology"/>
<dbReference type="PRINTS" id="PR00139">
    <property type="entry name" value="ASNGLNASE"/>
</dbReference>
<gene>
    <name evidence="7" type="ORF">BN948_01079</name>
</gene>
<feature type="active site" description="O-isoaspartyl threonine intermediate" evidence="3">
    <location>
        <position position="20"/>
    </location>
</feature>
<dbReference type="Gene3D" id="3.40.50.1170">
    <property type="entry name" value="L-asparaginase, N-terminal domain"/>
    <property type="match status" value="1"/>
</dbReference>
<feature type="domain" description="L-asparaginase N-terminal" evidence="6">
    <location>
        <begin position="11"/>
        <end position="199"/>
    </location>
</feature>
<keyword evidence="2" id="KW-0378">Hydrolase</keyword>
<dbReference type="Proteomes" id="UP000028878">
    <property type="component" value="Unassembled WGS sequence"/>
</dbReference>
<evidence type="ECO:0000256" key="2">
    <source>
        <dbReference type="ARBA" id="ARBA00022801"/>
    </source>
</evidence>
<dbReference type="GO" id="GO:0006528">
    <property type="term" value="P:asparagine metabolic process"/>
    <property type="evidence" value="ECO:0007669"/>
    <property type="project" value="InterPro"/>
</dbReference>
<evidence type="ECO:0000256" key="1">
    <source>
        <dbReference type="ARBA" id="ARBA00010518"/>
    </source>
</evidence>
<dbReference type="GO" id="GO:0016740">
    <property type="term" value="F:transferase activity"/>
    <property type="evidence" value="ECO:0007669"/>
    <property type="project" value="UniProtKB-KW"/>
</dbReference>
<organism evidence="7 8">
    <name type="scientific">Hydrogenophaga intermedia</name>
    <dbReference type="NCBI Taxonomy" id="65786"/>
    <lineage>
        <taxon>Bacteria</taxon>
        <taxon>Pseudomonadati</taxon>
        <taxon>Pseudomonadota</taxon>
        <taxon>Betaproteobacteria</taxon>
        <taxon>Burkholderiales</taxon>
        <taxon>Comamonadaceae</taxon>
        <taxon>Hydrogenophaga</taxon>
    </lineage>
</organism>
<evidence type="ECO:0000256" key="4">
    <source>
        <dbReference type="PIRSR" id="PIRSR001220-2"/>
    </source>
</evidence>
<dbReference type="PIRSF" id="PIRSF500176">
    <property type="entry name" value="L_ASNase"/>
    <property type="match status" value="1"/>
</dbReference>
<keyword evidence="8" id="KW-1185">Reference proteome</keyword>
<dbReference type="InterPro" id="IPR027473">
    <property type="entry name" value="L-asparaginase_C"/>
</dbReference>
<dbReference type="Pfam" id="PF00710">
    <property type="entry name" value="Asparaginase"/>
    <property type="match status" value="1"/>
</dbReference>
<dbReference type="EMBL" id="CCAE010000005">
    <property type="protein sequence ID" value="CDN86673.1"/>
    <property type="molecule type" value="Genomic_DNA"/>
</dbReference>
<evidence type="ECO:0000259" key="6">
    <source>
        <dbReference type="Pfam" id="PF00710"/>
    </source>
</evidence>
<dbReference type="SMART" id="SM00870">
    <property type="entry name" value="Asparaginase"/>
    <property type="match status" value="1"/>
</dbReference>
<name>A0A1L1PF76_HYDIT</name>
<dbReference type="PANTHER" id="PTHR11707">
    <property type="entry name" value="L-ASPARAGINASE"/>
    <property type="match status" value="1"/>
</dbReference>
<dbReference type="CDD" id="cd08964">
    <property type="entry name" value="L-asparaginase_II"/>
    <property type="match status" value="1"/>
</dbReference>
<dbReference type="InterPro" id="IPR037152">
    <property type="entry name" value="L-asparaginase_N_sf"/>
</dbReference>
<evidence type="ECO:0000313" key="8">
    <source>
        <dbReference type="Proteomes" id="UP000028878"/>
    </source>
</evidence>
<dbReference type="InterPro" id="IPR004550">
    <property type="entry name" value="AsnASE_II"/>
</dbReference>
<feature type="active site" evidence="5">
    <location>
        <position position="99"/>
    </location>
</feature>
<dbReference type="RefSeq" id="WP_035620728.1">
    <property type="nucleotide sequence ID" value="NZ_CCAE010000005.1"/>
</dbReference>
<feature type="binding site" evidence="4">
    <location>
        <begin position="99"/>
        <end position="100"/>
    </location>
    <ligand>
        <name>substrate</name>
    </ligand>
</feature>
<dbReference type="InterPro" id="IPR036152">
    <property type="entry name" value="Asp/glu_Ase-like_sf"/>
</dbReference>
<feature type="binding site" evidence="4">
    <location>
        <position position="66"/>
    </location>
    <ligand>
        <name>substrate</name>
    </ligand>
</feature>
<evidence type="ECO:0000256" key="5">
    <source>
        <dbReference type="PROSITE-ProRule" id="PRU10100"/>
    </source>
</evidence>
<dbReference type="FunFam" id="3.40.50.1170:FF:000001">
    <property type="entry name" value="L-asparaginase 2"/>
    <property type="match status" value="1"/>
</dbReference>
<dbReference type="PROSITE" id="PS51732">
    <property type="entry name" value="ASN_GLN_ASE_3"/>
    <property type="match status" value="1"/>
</dbReference>
<reference evidence="8" key="1">
    <citation type="submission" date="2014-11" db="EMBL/GenBank/DDBJ databases">
        <title>Draft genome sequence of Hydrogenophaga intermedia S1.</title>
        <authorList>
            <person name="Gan H.M."/>
            <person name="Chew T.H."/>
            <person name="Stolz A."/>
        </authorList>
    </citation>
    <scope>NUCLEOTIDE SEQUENCE [LARGE SCALE GENOMIC DNA]</scope>
    <source>
        <strain evidence="8">S1</strain>
    </source>
</reference>
<dbReference type="InterPro" id="IPR027475">
    <property type="entry name" value="Asparaginase/glutaminase_AS2"/>
</dbReference>
<dbReference type="AlphaFoldDB" id="A0A1L1PF76"/>
<dbReference type="SUPFAM" id="SSF53774">
    <property type="entry name" value="Glutaminase/Asparaginase"/>
    <property type="match status" value="1"/>
</dbReference>